<protein>
    <submittedName>
        <fullName evidence="1">Uncharacterized protein</fullName>
    </submittedName>
</protein>
<organism evidence="1 2">
    <name type="scientific">Dryococelus australis</name>
    <dbReference type="NCBI Taxonomy" id="614101"/>
    <lineage>
        <taxon>Eukaryota</taxon>
        <taxon>Metazoa</taxon>
        <taxon>Ecdysozoa</taxon>
        <taxon>Arthropoda</taxon>
        <taxon>Hexapoda</taxon>
        <taxon>Insecta</taxon>
        <taxon>Pterygota</taxon>
        <taxon>Neoptera</taxon>
        <taxon>Polyneoptera</taxon>
        <taxon>Phasmatodea</taxon>
        <taxon>Verophasmatodea</taxon>
        <taxon>Anareolatae</taxon>
        <taxon>Phasmatidae</taxon>
        <taxon>Eurycanthinae</taxon>
        <taxon>Dryococelus</taxon>
    </lineage>
</organism>
<dbReference type="Proteomes" id="UP001159363">
    <property type="component" value="Chromosome 6"/>
</dbReference>
<evidence type="ECO:0000313" key="2">
    <source>
        <dbReference type="Proteomes" id="UP001159363"/>
    </source>
</evidence>
<name>A0ABQ9H464_9NEOP</name>
<dbReference type="EMBL" id="JARBHB010000007">
    <property type="protein sequence ID" value="KAJ8878963.1"/>
    <property type="molecule type" value="Genomic_DNA"/>
</dbReference>
<accession>A0ABQ9H464</accession>
<evidence type="ECO:0000313" key="1">
    <source>
        <dbReference type="EMBL" id="KAJ8878963.1"/>
    </source>
</evidence>
<reference evidence="1 2" key="1">
    <citation type="submission" date="2023-02" db="EMBL/GenBank/DDBJ databases">
        <title>LHISI_Scaffold_Assembly.</title>
        <authorList>
            <person name="Stuart O.P."/>
            <person name="Cleave R."/>
            <person name="Magrath M.J.L."/>
            <person name="Mikheyev A.S."/>
        </authorList>
    </citation>
    <scope>NUCLEOTIDE SEQUENCE [LARGE SCALE GENOMIC DNA]</scope>
    <source>
        <strain evidence="1">Daus_M_001</strain>
        <tissue evidence="1">Leg muscle</tissue>
    </source>
</reference>
<sequence length="139" mass="16467">MTKQHGVEITKKLGRSDFLGLIMTDKNVMFCKTCEQLQEKTSFFRHWLKQLQDRKFIFTQQIINLRNAEPVKLVAEKALQSLNKEWLCELDKKKGLDIRETYIADKKCAEFISFVGSVEQRHLKIVLRLLHFSPYYVMI</sequence>
<gene>
    <name evidence="1" type="ORF">PR048_019567</name>
</gene>
<comment type="caution">
    <text evidence="1">The sequence shown here is derived from an EMBL/GenBank/DDBJ whole genome shotgun (WGS) entry which is preliminary data.</text>
</comment>
<proteinExistence type="predicted"/>
<keyword evidence="2" id="KW-1185">Reference proteome</keyword>